<dbReference type="EC" id="2.1.1.56" evidence="1"/>
<accession>A0A6C0D798</accession>
<keyword evidence="3" id="KW-0808">Transferase</keyword>
<dbReference type="GO" id="GO:0004482">
    <property type="term" value="F:mRNA 5'-cap (guanine-N7-)-methyltransferase activity"/>
    <property type="evidence" value="ECO:0007669"/>
    <property type="project" value="UniProtKB-EC"/>
</dbReference>
<dbReference type="GO" id="GO:0005634">
    <property type="term" value="C:nucleus"/>
    <property type="evidence" value="ECO:0007669"/>
    <property type="project" value="TreeGrafter"/>
</dbReference>
<dbReference type="Gene3D" id="1.10.357.40">
    <property type="entry name" value="YbiA-like"/>
    <property type="match status" value="1"/>
</dbReference>
<dbReference type="PANTHER" id="PTHR12189:SF2">
    <property type="entry name" value="MRNA CAP GUANINE-N7 METHYLTRANSFERASE"/>
    <property type="match status" value="1"/>
</dbReference>
<name>A0A6C0D798_9ZZZZ</name>
<evidence type="ECO:0000259" key="6">
    <source>
        <dbReference type="PROSITE" id="PS51562"/>
    </source>
</evidence>
<reference evidence="7" key="1">
    <citation type="journal article" date="2020" name="Nature">
        <title>Giant virus diversity and host interactions through global metagenomics.</title>
        <authorList>
            <person name="Schulz F."/>
            <person name="Roux S."/>
            <person name="Paez-Espino D."/>
            <person name="Jungbluth S."/>
            <person name="Walsh D.A."/>
            <person name="Denef V.J."/>
            <person name="McMahon K.D."/>
            <person name="Konstantinidis K.T."/>
            <person name="Eloe-Fadrosh E.A."/>
            <person name="Kyrpides N.C."/>
            <person name="Woyke T."/>
        </authorList>
    </citation>
    <scope>NUCLEOTIDE SEQUENCE</scope>
    <source>
        <strain evidence="7">GVMAG-M-3300023174-129</strain>
    </source>
</reference>
<dbReference type="PROSITE" id="PS51562">
    <property type="entry name" value="RNA_CAP0_MT"/>
    <property type="match status" value="1"/>
</dbReference>
<dbReference type="Pfam" id="PF01331">
    <property type="entry name" value="mRNA_cap_enzyme"/>
    <property type="match status" value="1"/>
</dbReference>
<keyword evidence="5" id="KW-0694">RNA-binding</keyword>
<organism evidence="7">
    <name type="scientific">viral metagenome</name>
    <dbReference type="NCBI Taxonomy" id="1070528"/>
    <lineage>
        <taxon>unclassified sequences</taxon>
        <taxon>metagenomes</taxon>
        <taxon>organismal metagenomes</taxon>
    </lineage>
</organism>
<dbReference type="GO" id="GO:0003723">
    <property type="term" value="F:RNA binding"/>
    <property type="evidence" value="ECO:0007669"/>
    <property type="project" value="UniProtKB-KW"/>
</dbReference>
<dbReference type="GO" id="GO:0004484">
    <property type="term" value="F:mRNA guanylyltransferase activity"/>
    <property type="evidence" value="ECO:0007669"/>
    <property type="project" value="InterPro"/>
</dbReference>
<keyword evidence="4" id="KW-0949">S-adenosyl-L-methionine</keyword>
<evidence type="ECO:0000256" key="5">
    <source>
        <dbReference type="ARBA" id="ARBA00022884"/>
    </source>
</evidence>
<dbReference type="EMBL" id="MN739542">
    <property type="protein sequence ID" value="QHT12232.1"/>
    <property type="molecule type" value="Genomic_DNA"/>
</dbReference>
<feature type="domain" description="MRNA cap 0 methyltransferase" evidence="6">
    <location>
        <begin position="693"/>
        <end position="1011"/>
    </location>
</feature>
<dbReference type="PANTHER" id="PTHR12189">
    <property type="entry name" value="MRNA GUANINE-7- METHYLTRANSFERASE"/>
    <property type="match status" value="1"/>
</dbReference>
<dbReference type="Gene3D" id="2.40.50.140">
    <property type="entry name" value="Nucleic acid-binding proteins"/>
    <property type="match status" value="1"/>
</dbReference>
<proteinExistence type="predicted"/>
<dbReference type="InterPro" id="IPR012340">
    <property type="entry name" value="NA-bd_OB-fold"/>
</dbReference>
<dbReference type="InterPro" id="IPR037238">
    <property type="entry name" value="YbiA-like_sf"/>
</dbReference>
<dbReference type="Pfam" id="PF03291">
    <property type="entry name" value="mRNA_G-N7_MeTrfase"/>
    <property type="match status" value="1"/>
</dbReference>
<evidence type="ECO:0000256" key="1">
    <source>
        <dbReference type="ARBA" id="ARBA00011926"/>
    </source>
</evidence>
<dbReference type="Gene3D" id="3.40.50.150">
    <property type="entry name" value="Vaccinia Virus protein VP39"/>
    <property type="match status" value="1"/>
</dbReference>
<dbReference type="InterPro" id="IPR004971">
    <property type="entry name" value="mRNA_G-N7_MeTrfase_dom"/>
</dbReference>
<evidence type="ECO:0000313" key="7">
    <source>
        <dbReference type="EMBL" id="QHT12232.1"/>
    </source>
</evidence>
<evidence type="ECO:0000256" key="4">
    <source>
        <dbReference type="ARBA" id="ARBA00022691"/>
    </source>
</evidence>
<dbReference type="InterPro" id="IPR029063">
    <property type="entry name" value="SAM-dependent_MTases_sf"/>
</dbReference>
<dbReference type="GO" id="GO:0005524">
    <property type="term" value="F:ATP binding"/>
    <property type="evidence" value="ECO:0007669"/>
    <property type="project" value="InterPro"/>
</dbReference>
<keyword evidence="2" id="KW-0489">Methyltransferase</keyword>
<evidence type="ECO:0000256" key="3">
    <source>
        <dbReference type="ARBA" id="ARBA00022679"/>
    </source>
</evidence>
<dbReference type="Gene3D" id="3.30.470.30">
    <property type="entry name" value="DNA ligase/mRNA capping enzyme"/>
    <property type="match status" value="1"/>
</dbReference>
<dbReference type="SUPFAM" id="SSF53335">
    <property type="entry name" value="S-adenosyl-L-methionine-dependent methyltransferases"/>
    <property type="match status" value="1"/>
</dbReference>
<dbReference type="InterPro" id="IPR039753">
    <property type="entry name" value="RG7MT1"/>
</dbReference>
<sequence>MELSKKEVESIKRQIQNWIDHPDHELECTFGKGTVDATTFFQVAQRLRSKNMRELSQEDRLTITTPEHVRFTIQSMGVIQQYCRDDSLLNKPFVAMIKDRSSAEANVDIEQYDVRIKTRREIPMANNEIGIKDMLTRWPTQRKAFRMIRRWSFEEPGIRYDLSIVRSSARTQKGEFKWQQKFLDQDLSLAPYLYEMEVELLRMENDTVESAIKRIIKGVGEILRGIQKNSVLITKSKKEKVIQEYESLTKANRFLGCSPVTLEQPNFSEVIDEAVPNIRTGYNVTDKADGLRCLGFTDSDGEFYLIDMGMNVYRTGLSCIENRETIIDGEWVTKTSKKQPINIFMAFDIYYATDGNLVSKYPFYNKDDEEKSRHSILEKWVKTFNAKENPKKLLSYLTSQITVNVSMKTFIQARANDLSIFKTAAKVLDTYRVYYTDGLIFTPNTLPLPGYDEERKTIKPGATFYHQFKWKPSEDNTIDFLVRFEKVPNNPKQDKVVSGIKPETNETVRYKTMRLYVGSSRNKAFNPRDMILNERVEDRRQNRNEYRPVLFHPKQYFDEKASVSYGEIKFDPATSEEYVSTELNNEPIQDKSIIEMRYDPTMAEGWRWIPIRIRHDKTERLQKGVLARTLNSEDVADSVWNSIHDPVTESMIRSGNTNPNHAEVNSTMKKIEQRDNISLKYFERKAPQKDLLFVRGLREFHNQYIKEIVLYNTVLKGGNKTLLDIAVGKGSDIRRWVNNKVSFVLGIDYAGDNITNTEDGAYARYITFKQKNRRVEVPPMIFVIGDGSKRIIDGNAGSSAEESDILRSVYGRFSPVSSIPPYVSREAANKLKEGADTMACMFALHYFFEKKETLDGLLKNIRECLKVGGYFFGCCFDGDSVFDMFKDTSKGGVLTGMEKDAILWNIRKDYDIDELEPNDSSLGHKINVDFISIGNPHDEYLVSFSYFVERMKEVGCELLNETQANALGLKNSTNMFGTSYDMAKQFGKNYIMSDSVKKFSFLNRWFIFVKSRDIVPEVVSEEEFVPITKSKKTMKLATPTVQAVAQVLEKNSEPERIVVTKNQTPENLLTREEENVVEAVKEDTAERTHAKTAAAAAERTIPVELGTAAPVRKAYASNQVFNFFFDAQLDDKLKIGDKESARYISPQTPFRIKDTDDPSIVYPSIEHFMAAMVYKYGTTNPDLAKTLFSREGTIHQAYLRRRKLETKDETVPLSYDKDHELINEEINDIKAELRHAAFKKYKVVYNESNYLVKKDELLRKAVEQRYKKDERMRKILEGARKAGKYLLYYTKSSIKNLGGMRKTNGTIEGDNKLGRLYMELAGFTE</sequence>
<protein>
    <recommendedName>
        <fullName evidence="1">mRNA (guanine-N(7))-methyltransferase</fullName>
        <ecNumber evidence="1">2.1.1.56</ecNumber>
    </recommendedName>
</protein>
<dbReference type="SUPFAM" id="SSF56091">
    <property type="entry name" value="DNA ligase/mRNA capping enzyme, catalytic domain"/>
    <property type="match status" value="1"/>
</dbReference>
<dbReference type="InterPro" id="IPR001339">
    <property type="entry name" value="mRNA_cap_enzyme_adenylation"/>
</dbReference>
<evidence type="ECO:0000256" key="2">
    <source>
        <dbReference type="ARBA" id="ARBA00022603"/>
    </source>
</evidence>